<keyword evidence="4" id="KW-0997">Cell inner membrane</keyword>
<evidence type="ECO:0000256" key="4">
    <source>
        <dbReference type="ARBA" id="ARBA00022519"/>
    </source>
</evidence>
<dbReference type="Pfam" id="PF12832">
    <property type="entry name" value="MFS_1_like"/>
    <property type="match status" value="1"/>
</dbReference>
<evidence type="ECO:0000256" key="7">
    <source>
        <dbReference type="ARBA" id="ARBA00023136"/>
    </source>
</evidence>
<keyword evidence="6 8" id="KW-1133">Transmembrane helix</keyword>
<dbReference type="NCBIfam" id="NF037955">
    <property type="entry name" value="mfs"/>
    <property type="match status" value="1"/>
</dbReference>
<protein>
    <submittedName>
        <fullName evidence="10">3-phenylpropionate MFS transporter</fullName>
    </submittedName>
</protein>
<feature type="transmembrane region" description="Helical" evidence="8">
    <location>
        <begin position="271"/>
        <end position="294"/>
    </location>
</feature>
<evidence type="ECO:0000256" key="3">
    <source>
        <dbReference type="ARBA" id="ARBA00022475"/>
    </source>
</evidence>
<evidence type="ECO:0000256" key="8">
    <source>
        <dbReference type="SAM" id="Phobius"/>
    </source>
</evidence>
<feature type="transmembrane region" description="Helical" evidence="8">
    <location>
        <begin position="209"/>
        <end position="231"/>
    </location>
</feature>
<feature type="transmembrane region" description="Helical" evidence="8">
    <location>
        <begin position="330"/>
        <end position="352"/>
    </location>
</feature>
<sequence length="382" mass="42648">MIKFTPFQWSSFNFFGFYCAYGVLLPFLPVWLNHHGYDSGMIGLLIASGYLFRFLGAMTFSKRISHPNQLLSLARWLTWLAIATLLLVAFGVQTIWILFPAIALFHIFNGGAMPIADTIASTWQQQVGIDYGRTRLFGSIAFVVGSVSTGYLVGWLGESAIIGILIGWLVFLGTGLTLKPTQAFVQTEEKAQSDLSYLQLMKVPTTFKMLIAISLIQSSHAAYYAYSTIYWASAGISTQSASLLWGLAVISEILFFFFANRLFKTWKISHLMILSAVGSMVRWVLLASTTNIAILMAMQMFHSISYGAGHYAMIRYLSTQPTEQMAKLQALYFSFASCIFMALFTFIAGLVYQVSPTGSFWLMVLFALPAVFIVPKRFNVKL</sequence>
<keyword evidence="7 8" id="KW-0472">Membrane</keyword>
<feature type="transmembrane region" description="Helical" evidence="8">
    <location>
        <begin position="96"/>
        <end position="116"/>
    </location>
</feature>
<dbReference type="InterPro" id="IPR036259">
    <property type="entry name" value="MFS_trans_sf"/>
</dbReference>
<dbReference type="SUPFAM" id="SSF103473">
    <property type="entry name" value="MFS general substrate transporter"/>
    <property type="match status" value="1"/>
</dbReference>
<dbReference type="NCBIfam" id="NF008346">
    <property type="entry name" value="PRK11128.1"/>
    <property type="match status" value="1"/>
</dbReference>
<keyword evidence="3" id="KW-1003">Cell membrane</keyword>
<dbReference type="AlphaFoldDB" id="A0A4P7CHD9"/>
<evidence type="ECO:0000256" key="5">
    <source>
        <dbReference type="ARBA" id="ARBA00022692"/>
    </source>
</evidence>
<evidence type="ECO:0000256" key="1">
    <source>
        <dbReference type="ARBA" id="ARBA00004429"/>
    </source>
</evidence>
<feature type="transmembrane region" description="Helical" evidence="8">
    <location>
        <begin position="12"/>
        <end position="34"/>
    </location>
</feature>
<feature type="domain" description="Major facilitator superfamily associated" evidence="9">
    <location>
        <begin position="11"/>
        <end position="361"/>
    </location>
</feature>
<evidence type="ECO:0000313" key="10">
    <source>
        <dbReference type="EMBL" id="QBQ63002.1"/>
    </source>
</evidence>
<dbReference type="GO" id="GO:0005886">
    <property type="term" value="C:plasma membrane"/>
    <property type="evidence" value="ECO:0007669"/>
    <property type="project" value="UniProtKB-SubCell"/>
</dbReference>
<feature type="transmembrane region" description="Helical" evidence="8">
    <location>
        <begin position="300"/>
        <end position="318"/>
    </location>
</feature>
<feature type="transmembrane region" description="Helical" evidence="8">
    <location>
        <begin position="358"/>
        <end position="375"/>
    </location>
</feature>
<evidence type="ECO:0000313" key="11">
    <source>
        <dbReference type="Proteomes" id="UP000294444"/>
    </source>
</evidence>
<keyword evidence="5 8" id="KW-0812">Transmembrane</keyword>
<keyword evidence="11" id="KW-1185">Reference proteome</keyword>
<dbReference type="InterPro" id="IPR024989">
    <property type="entry name" value="MFS_assoc_dom"/>
</dbReference>
<keyword evidence="2" id="KW-0813">Transport</keyword>
<feature type="transmembrane region" description="Helical" evidence="8">
    <location>
        <begin position="73"/>
        <end position="90"/>
    </location>
</feature>
<dbReference type="GO" id="GO:0030395">
    <property type="term" value="F:lactose binding"/>
    <property type="evidence" value="ECO:0007669"/>
    <property type="project" value="TreeGrafter"/>
</dbReference>
<dbReference type="InterPro" id="IPR026032">
    <property type="entry name" value="HcaT-like"/>
</dbReference>
<dbReference type="Gene3D" id="1.20.1250.20">
    <property type="entry name" value="MFS general substrate transporter like domains"/>
    <property type="match status" value="2"/>
</dbReference>
<gene>
    <name evidence="10" type="ORF">EXH44_01535</name>
</gene>
<feature type="transmembrane region" description="Helical" evidence="8">
    <location>
        <begin position="40"/>
        <end position="61"/>
    </location>
</feature>
<organism evidence="10 11">
    <name type="scientific">Actinobacillus indolicus</name>
    <dbReference type="NCBI Taxonomy" id="51049"/>
    <lineage>
        <taxon>Bacteria</taxon>
        <taxon>Pseudomonadati</taxon>
        <taxon>Pseudomonadota</taxon>
        <taxon>Gammaproteobacteria</taxon>
        <taxon>Pasteurellales</taxon>
        <taxon>Pasteurellaceae</taxon>
        <taxon>Actinobacillus</taxon>
    </lineage>
</organism>
<feature type="transmembrane region" description="Helical" evidence="8">
    <location>
        <begin position="136"/>
        <end position="154"/>
    </location>
</feature>
<dbReference type="RefSeq" id="WP_162855972.1">
    <property type="nucleotide sequence ID" value="NZ_CP038145.1"/>
</dbReference>
<dbReference type="Proteomes" id="UP000294444">
    <property type="component" value="Chromosome"/>
</dbReference>
<reference evidence="10 11" key="1">
    <citation type="submission" date="2019-03" db="EMBL/GenBank/DDBJ databases">
        <authorList>
            <person name="Che Y."/>
            <person name="Zhou L."/>
        </authorList>
    </citation>
    <scope>NUCLEOTIDE SEQUENCE [LARGE SCALE GENOMIC DNA]</scope>
    <source>
        <strain evidence="10 11">AIFJ1607</strain>
    </source>
</reference>
<accession>A0A4P7CHD9</accession>
<evidence type="ECO:0000259" key="9">
    <source>
        <dbReference type="Pfam" id="PF12832"/>
    </source>
</evidence>
<feature type="transmembrane region" description="Helical" evidence="8">
    <location>
        <begin position="243"/>
        <end position="259"/>
    </location>
</feature>
<dbReference type="GO" id="GO:0015528">
    <property type="term" value="F:lactose:proton symporter activity"/>
    <property type="evidence" value="ECO:0007669"/>
    <property type="project" value="TreeGrafter"/>
</dbReference>
<evidence type="ECO:0000256" key="2">
    <source>
        <dbReference type="ARBA" id="ARBA00022448"/>
    </source>
</evidence>
<dbReference type="PANTHER" id="PTHR23522:SF10">
    <property type="entry name" value="3-PHENYLPROPIONIC ACID TRANSPORTER-RELATED"/>
    <property type="match status" value="1"/>
</dbReference>
<comment type="subcellular location">
    <subcellularLocation>
        <location evidence="1">Cell inner membrane</location>
        <topology evidence="1">Multi-pass membrane protein</topology>
    </subcellularLocation>
</comment>
<proteinExistence type="predicted"/>
<dbReference type="PANTHER" id="PTHR23522">
    <property type="entry name" value="BLL5896 PROTEIN"/>
    <property type="match status" value="1"/>
</dbReference>
<evidence type="ECO:0000256" key="6">
    <source>
        <dbReference type="ARBA" id="ARBA00022989"/>
    </source>
</evidence>
<name>A0A4P7CHD9_9PAST</name>
<dbReference type="KEGG" id="aio:EXH44_01535"/>
<feature type="transmembrane region" description="Helical" evidence="8">
    <location>
        <begin position="160"/>
        <end position="178"/>
    </location>
</feature>
<dbReference type="PIRSF" id="PIRSF004925">
    <property type="entry name" value="HcaT"/>
    <property type="match status" value="1"/>
</dbReference>
<dbReference type="EMBL" id="CP038145">
    <property type="protein sequence ID" value="QBQ63002.1"/>
    <property type="molecule type" value="Genomic_DNA"/>
</dbReference>